<reference evidence="2" key="1">
    <citation type="journal article" date="2020" name="Nature">
        <title>Giant virus diversity and host interactions through global metagenomics.</title>
        <authorList>
            <person name="Schulz F."/>
            <person name="Roux S."/>
            <person name="Paez-Espino D."/>
            <person name="Jungbluth S."/>
            <person name="Walsh D.A."/>
            <person name="Denef V.J."/>
            <person name="McMahon K.D."/>
            <person name="Konstantinidis K.T."/>
            <person name="Eloe-Fadrosh E.A."/>
            <person name="Kyrpides N.C."/>
            <person name="Woyke T."/>
        </authorList>
    </citation>
    <scope>NUCLEOTIDE SEQUENCE</scope>
    <source>
        <strain evidence="2">GVMAG-S-3300012919-55</strain>
    </source>
</reference>
<organism evidence="2">
    <name type="scientific">viral metagenome</name>
    <dbReference type="NCBI Taxonomy" id="1070528"/>
    <lineage>
        <taxon>unclassified sequences</taxon>
        <taxon>metagenomes</taxon>
        <taxon>organismal metagenomes</taxon>
    </lineage>
</organism>
<accession>A0A6C0KNZ0</accession>
<dbReference type="AlphaFoldDB" id="A0A6C0KNZ0"/>
<keyword evidence="1" id="KW-1133">Transmembrane helix</keyword>
<sequence length="141" mass="17751">MRLNVHYIQETLESILSQIGYFYQPTKANKKKIIDFFQTFPYFFFDIHFQNVLYKIIQNHPIRSFYDSNNHMQDYCYLIYKDFMLTHETTYKSQEEFYAHLKYVLENETHMYKKWKQKNIHNYLFFFMIVFLIILYYFINK</sequence>
<feature type="transmembrane region" description="Helical" evidence="1">
    <location>
        <begin position="120"/>
        <end position="139"/>
    </location>
</feature>
<keyword evidence="1" id="KW-0812">Transmembrane</keyword>
<proteinExistence type="predicted"/>
<evidence type="ECO:0000313" key="2">
    <source>
        <dbReference type="EMBL" id="QHU18048.1"/>
    </source>
</evidence>
<dbReference type="EMBL" id="MN740922">
    <property type="protein sequence ID" value="QHU18048.1"/>
    <property type="molecule type" value="Genomic_DNA"/>
</dbReference>
<protein>
    <submittedName>
        <fullName evidence="2">Uncharacterized protein</fullName>
    </submittedName>
</protein>
<evidence type="ECO:0000256" key="1">
    <source>
        <dbReference type="SAM" id="Phobius"/>
    </source>
</evidence>
<name>A0A6C0KNZ0_9ZZZZ</name>
<keyword evidence="1" id="KW-0472">Membrane</keyword>